<gene>
    <name evidence="2" type="ORF">PF008_g10017</name>
</gene>
<sequence>MDWRARLKRLRETHAEAEEEEAAEIVALTAVSACTSLATAERPPKRGGSRPGRSPNAKRDHAAGHQRLLLDYFASEPVYNERLFRRRFRMPKRVFLRIMEAVVEQDDYFEQKYDATGEPGLSPLQKVTAVLRMYCYGLAADAIDEYVRIGESTAAEAFQRFTRAVLAKFNAEYRREPTPADIERYTAFNEKRGFPGMFGSLDCTHWVWKNCPVGWQGMYQDKNGNRSIIMEAVATHNLWIWHSYAGLPGSNNDINVVNRSPLMVKWLRGSAPKHSFRVNGNNYSMCYLLCYGIYPPWSVFMKTISKPVDEKQKFYAKMQEGTRKDVERCVGVLQGRFSVLAHPARLWEQEILTEVWYACVVMHNMIIEAEEEDGDEYDYIEHIPFASAVTEDITFDALLQYLGSVQNEVAHMALRDDLVEHLWTKKMHPRVESLHFVKSVVTIIMTMGIKTSTSRS</sequence>
<accession>A0A6G0RWL2</accession>
<dbReference type="Proteomes" id="UP000486351">
    <property type="component" value="Unassembled WGS sequence"/>
</dbReference>
<feature type="region of interest" description="Disordered" evidence="1">
    <location>
        <begin position="37"/>
        <end position="61"/>
    </location>
</feature>
<protein>
    <recommendedName>
        <fullName evidence="4">DDE Tnp4 domain-containing protein</fullName>
    </recommendedName>
</protein>
<dbReference type="Pfam" id="PF04827">
    <property type="entry name" value="Plant_tran"/>
    <property type="match status" value="1"/>
</dbReference>
<dbReference type="InterPro" id="IPR006912">
    <property type="entry name" value="Harbinger_derived_prot"/>
</dbReference>
<proteinExistence type="predicted"/>
<dbReference type="AlphaFoldDB" id="A0A6G0RWL2"/>
<comment type="caution">
    <text evidence="2">The sequence shown here is derived from an EMBL/GenBank/DDBJ whole genome shotgun (WGS) entry which is preliminary data.</text>
</comment>
<evidence type="ECO:0000256" key="1">
    <source>
        <dbReference type="SAM" id="MobiDB-lite"/>
    </source>
</evidence>
<dbReference type="EMBL" id="QXFY01000494">
    <property type="protein sequence ID" value="KAE9342767.1"/>
    <property type="molecule type" value="Genomic_DNA"/>
</dbReference>
<dbReference type="PANTHER" id="PTHR47150">
    <property type="entry name" value="OS12G0169200 PROTEIN"/>
    <property type="match status" value="1"/>
</dbReference>
<evidence type="ECO:0000313" key="2">
    <source>
        <dbReference type="EMBL" id="KAE9342767.1"/>
    </source>
</evidence>
<organism evidence="2 3">
    <name type="scientific">Phytophthora fragariae</name>
    <dbReference type="NCBI Taxonomy" id="53985"/>
    <lineage>
        <taxon>Eukaryota</taxon>
        <taxon>Sar</taxon>
        <taxon>Stramenopiles</taxon>
        <taxon>Oomycota</taxon>
        <taxon>Peronosporomycetes</taxon>
        <taxon>Peronosporales</taxon>
        <taxon>Peronosporaceae</taxon>
        <taxon>Phytophthora</taxon>
    </lineage>
</organism>
<evidence type="ECO:0000313" key="3">
    <source>
        <dbReference type="Proteomes" id="UP000486351"/>
    </source>
</evidence>
<evidence type="ECO:0008006" key="4">
    <source>
        <dbReference type="Google" id="ProtNLM"/>
    </source>
</evidence>
<name>A0A6G0RWL2_9STRA</name>
<reference evidence="2 3" key="1">
    <citation type="submission" date="2018-09" db="EMBL/GenBank/DDBJ databases">
        <title>Genomic investigation of the strawberry pathogen Phytophthora fragariae indicates pathogenicity is determined by transcriptional variation in three key races.</title>
        <authorList>
            <person name="Adams T.M."/>
            <person name="Armitage A.D."/>
            <person name="Sobczyk M.K."/>
            <person name="Bates H.J."/>
            <person name="Dunwell J.M."/>
            <person name="Nellist C.F."/>
            <person name="Harrison R.J."/>
        </authorList>
    </citation>
    <scope>NUCLEOTIDE SEQUENCE [LARGE SCALE GENOMIC DNA]</scope>
    <source>
        <strain evidence="2 3">NOV-77</strain>
    </source>
</reference>
<dbReference type="PANTHER" id="PTHR47150:SF5">
    <property type="entry name" value="OS07G0546750 PROTEIN"/>
    <property type="match status" value="1"/>
</dbReference>